<accession>A0A210R5S6</accession>
<evidence type="ECO:0000256" key="5">
    <source>
        <dbReference type="SAM" id="SignalP"/>
    </source>
</evidence>
<dbReference type="Gene3D" id="2.60.120.40">
    <property type="match status" value="1"/>
</dbReference>
<comment type="caution">
    <text evidence="7">The sequence shown here is derived from an EMBL/GenBank/DDBJ whole genome shotgun (WGS) entry which is preliminary data.</text>
</comment>
<feature type="region of interest" description="Disordered" evidence="4">
    <location>
        <begin position="73"/>
        <end position="95"/>
    </location>
</feature>
<sequence>MEYGVVLVMLLAVAFAINSHEDHKYDNLLNEVSALKTFVFNMNVELDKVRKKYDDVHEELRAVRSEQQVMDTYPITPKPDAYNNYPKRNEDNGGTIQQNTRAAANMPTFHLSSVWNGSKAFGPKGEKVDSGPQGLQGVKGTIGPPGSKGENGHKGGNGKIGIAGPKGDIGTTGSKGQNGANGRPGTTGPKGPKGNTGGKGSQGYMGLIGQKGEPGQTVAGTNTMVVFSAMVITPILNIKKYAVIEFKDQKLNIGGFYNPVNGIFRCGVPGVYMFSWSIVANAGYDLITSLDVNGVSTGNVIVDNPAQNVSSGSNTVVLDLNRGDVVAVKVWETSTGAGLLIGRGSSFSGYLLH</sequence>
<feature type="region of interest" description="Disordered" evidence="4">
    <location>
        <begin position="118"/>
        <end position="203"/>
    </location>
</feature>
<feature type="signal peptide" evidence="5">
    <location>
        <begin position="1"/>
        <end position="16"/>
    </location>
</feature>
<dbReference type="InterPro" id="IPR001073">
    <property type="entry name" value="C1q_dom"/>
</dbReference>
<dbReference type="OrthoDB" id="6126785at2759"/>
<dbReference type="Pfam" id="PF01391">
    <property type="entry name" value="Collagen"/>
    <property type="match status" value="1"/>
</dbReference>
<dbReference type="SUPFAM" id="SSF49842">
    <property type="entry name" value="TNF-like"/>
    <property type="match status" value="1"/>
</dbReference>
<organism evidence="7 8">
    <name type="scientific">Mizuhopecten yessoensis</name>
    <name type="common">Japanese scallop</name>
    <name type="synonym">Patinopecten yessoensis</name>
    <dbReference type="NCBI Taxonomy" id="6573"/>
    <lineage>
        <taxon>Eukaryota</taxon>
        <taxon>Metazoa</taxon>
        <taxon>Spiralia</taxon>
        <taxon>Lophotrochozoa</taxon>
        <taxon>Mollusca</taxon>
        <taxon>Bivalvia</taxon>
        <taxon>Autobranchia</taxon>
        <taxon>Pteriomorphia</taxon>
        <taxon>Pectinida</taxon>
        <taxon>Pectinoidea</taxon>
        <taxon>Pectinidae</taxon>
        <taxon>Mizuhopecten</taxon>
    </lineage>
</organism>
<feature type="domain" description="C1q" evidence="6">
    <location>
        <begin position="220"/>
        <end position="353"/>
    </location>
</feature>
<keyword evidence="3 5" id="KW-0732">Signal</keyword>
<dbReference type="SMART" id="SM00110">
    <property type="entry name" value="C1Q"/>
    <property type="match status" value="1"/>
</dbReference>
<dbReference type="InterPro" id="IPR008160">
    <property type="entry name" value="Collagen"/>
</dbReference>
<protein>
    <submittedName>
        <fullName evidence="7">Otolin-1</fullName>
    </submittedName>
</protein>
<evidence type="ECO:0000256" key="1">
    <source>
        <dbReference type="ARBA" id="ARBA00004613"/>
    </source>
</evidence>
<feature type="compositionally biased region" description="Polar residues" evidence="4">
    <location>
        <begin position="171"/>
        <end position="180"/>
    </location>
</feature>
<evidence type="ECO:0000256" key="2">
    <source>
        <dbReference type="ARBA" id="ARBA00022525"/>
    </source>
</evidence>
<dbReference type="Pfam" id="PF00386">
    <property type="entry name" value="C1q"/>
    <property type="match status" value="1"/>
</dbReference>
<keyword evidence="8" id="KW-1185">Reference proteome</keyword>
<reference evidence="7 8" key="1">
    <citation type="journal article" date="2017" name="Nat. Ecol. Evol.">
        <title>Scallop genome provides insights into evolution of bilaterian karyotype and development.</title>
        <authorList>
            <person name="Wang S."/>
            <person name="Zhang J."/>
            <person name="Jiao W."/>
            <person name="Li J."/>
            <person name="Xun X."/>
            <person name="Sun Y."/>
            <person name="Guo X."/>
            <person name="Huan P."/>
            <person name="Dong B."/>
            <person name="Zhang L."/>
            <person name="Hu X."/>
            <person name="Sun X."/>
            <person name="Wang J."/>
            <person name="Zhao C."/>
            <person name="Wang Y."/>
            <person name="Wang D."/>
            <person name="Huang X."/>
            <person name="Wang R."/>
            <person name="Lv J."/>
            <person name="Li Y."/>
            <person name="Zhang Z."/>
            <person name="Liu B."/>
            <person name="Lu W."/>
            <person name="Hui Y."/>
            <person name="Liang J."/>
            <person name="Zhou Z."/>
            <person name="Hou R."/>
            <person name="Li X."/>
            <person name="Liu Y."/>
            <person name="Li H."/>
            <person name="Ning X."/>
            <person name="Lin Y."/>
            <person name="Zhao L."/>
            <person name="Xing Q."/>
            <person name="Dou J."/>
            <person name="Li Y."/>
            <person name="Mao J."/>
            <person name="Guo H."/>
            <person name="Dou H."/>
            <person name="Li T."/>
            <person name="Mu C."/>
            <person name="Jiang W."/>
            <person name="Fu Q."/>
            <person name="Fu X."/>
            <person name="Miao Y."/>
            <person name="Liu J."/>
            <person name="Yu Q."/>
            <person name="Li R."/>
            <person name="Liao H."/>
            <person name="Li X."/>
            <person name="Kong Y."/>
            <person name="Jiang Z."/>
            <person name="Chourrout D."/>
            <person name="Li R."/>
            <person name="Bao Z."/>
        </authorList>
    </citation>
    <scope>NUCLEOTIDE SEQUENCE [LARGE SCALE GENOMIC DNA]</scope>
    <source>
        <strain evidence="7 8">PY_sf001</strain>
    </source>
</reference>
<dbReference type="InterPro" id="IPR008983">
    <property type="entry name" value="Tumour_necrosis_fac-like_dom"/>
</dbReference>
<dbReference type="Proteomes" id="UP000242188">
    <property type="component" value="Unassembled WGS sequence"/>
</dbReference>
<feature type="compositionally biased region" description="Gly residues" evidence="4">
    <location>
        <begin position="194"/>
        <end position="203"/>
    </location>
</feature>
<dbReference type="EMBL" id="NEDP02000210">
    <property type="protein sequence ID" value="OWF56390.1"/>
    <property type="molecule type" value="Genomic_DNA"/>
</dbReference>
<evidence type="ECO:0000259" key="6">
    <source>
        <dbReference type="PROSITE" id="PS50871"/>
    </source>
</evidence>
<feature type="compositionally biased region" description="Low complexity" evidence="4">
    <location>
        <begin position="181"/>
        <end position="193"/>
    </location>
</feature>
<evidence type="ECO:0000256" key="3">
    <source>
        <dbReference type="ARBA" id="ARBA00022729"/>
    </source>
</evidence>
<dbReference type="InterPro" id="IPR050392">
    <property type="entry name" value="Collagen/C1q_domain"/>
</dbReference>
<comment type="subcellular location">
    <subcellularLocation>
        <location evidence="1">Secreted</location>
    </subcellularLocation>
</comment>
<keyword evidence="2" id="KW-0964">Secreted</keyword>
<evidence type="ECO:0000313" key="7">
    <source>
        <dbReference type="EMBL" id="OWF56390.1"/>
    </source>
</evidence>
<dbReference type="AlphaFoldDB" id="A0A210R5S6"/>
<evidence type="ECO:0000313" key="8">
    <source>
        <dbReference type="Proteomes" id="UP000242188"/>
    </source>
</evidence>
<dbReference type="PANTHER" id="PTHR15427">
    <property type="entry name" value="EMILIN ELASTIN MICROFIBRIL INTERFACE-LOCATED PROTEIN ELASTIN MICROFIBRIL INTERFACER"/>
    <property type="match status" value="1"/>
</dbReference>
<dbReference type="PRINTS" id="PR00007">
    <property type="entry name" value="COMPLEMNTC1Q"/>
</dbReference>
<evidence type="ECO:0000256" key="4">
    <source>
        <dbReference type="SAM" id="MobiDB-lite"/>
    </source>
</evidence>
<dbReference type="PROSITE" id="PS50871">
    <property type="entry name" value="C1Q"/>
    <property type="match status" value="1"/>
</dbReference>
<dbReference type="STRING" id="6573.A0A210R5S6"/>
<feature type="chain" id="PRO_5012826536" evidence="5">
    <location>
        <begin position="17"/>
        <end position="353"/>
    </location>
</feature>
<dbReference type="GO" id="GO:0005581">
    <property type="term" value="C:collagen trimer"/>
    <property type="evidence" value="ECO:0007669"/>
    <property type="project" value="UniProtKB-KW"/>
</dbReference>
<name>A0A210R5S6_MIZYE</name>
<proteinExistence type="predicted"/>
<gene>
    <name evidence="7" type="ORF">KP79_PYT14383</name>
</gene>
<dbReference type="PANTHER" id="PTHR15427:SF33">
    <property type="entry name" value="COLLAGEN IV NC1 DOMAIN-CONTAINING PROTEIN"/>
    <property type="match status" value="1"/>
</dbReference>